<evidence type="ECO:0000256" key="2">
    <source>
        <dbReference type="ARBA" id="ARBA00001933"/>
    </source>
</evidence>
<dbReference type="Gene3D" id="3.40.640.10">
    <property type="entry name" value="Type I PLP-dependent aspartate aminotransferase-like (Major domain)"/>
    <property type="match status" value="1"/>
</dbReference>
<dbReference type="InterPro" id="IPR015422">
    <property type="entry name" value="PyrdxlP-dep_Trfase_small"/>
</dbReference>
<dbReference type="CDD" id="cd00610">
    <property type="entry name" value="OAT_like"/>
    <property type="match status" value="1"/>
</dbReference>
<evidence type="ECO:0000313" key="11">
    <source>
        <dbReference type="Proteomes" id="UP000290365"/>
    </source>
</evidence>
<keyword evidence="10" id="KW-0808">Transferase</keyword>
<dbReference type="GO" id="GO:0030170">
    <property type="term" value="F:pyridoxal phosphate binding"/>
    <property type="evidence" value="ECO:0007669"/>
    <property type="project" value="InterPro"/>
</dbReference>
<keyword evidence="10" id="KW-0032">Aminotransferase</keyword>
<keyword evidence="8" id="KW-0627">Porphyrin biosynthesis</keyword>
<dbReference type="FunFam" id="3.40.640.10:FF:000021">
    <property type="entry name" value="Glutamate-1-semialdehyde 2,1-aminomutase"/>
    <property type="match status" value="1"/>
</dbReference>
<dbReference type="GO" id="GO:0042286">
    <property type="term" value="F:glutamate-1-semialdehyde 2,1-aminomutase activity"/>
    <property type="evidence" value="ECO:0007669"/>
    <property type="project" value="UniProtKB-EC"/>
</dbReference>
<evidence type="ECO:0000313" key="10">
    <source>
        <dbReference type="EMBL" id="QBD76472.1"/>
    </source>
</evidence>
<dbReference type="AlphaFoldDB" id="A0A4P6JN51"/>
<sequence length="428" mass="46532">MSSTAARSQAIIELAQRSIPGGVSSANRLVEPNLVFTCAQGAYIFDAEGKRYIDYHAAFGPPLLGHCNQEVNQRVIETLSQIDVVGVGSNELEAQLAAKLCQHIPCAEKVLFCNSGSEATYAALRLARAVTGRRKIIKFQGCYHGWHDAILMNVISPAEKLGQKDPLSAGMLPEAVENTLVLPFNDLEAVRQTLEQQGQEIAAIILELIPHNIGCVLPQPAFVKGLRDLTRQYGSVLIFDEVVTGFRHGLGGYQKVLGITPDLTTMAKAIANGYPLAMLAGRADLLDHCKPGGDVFFAGTFNAHPVGVAAALATLEILERSESYAHIFGLGARMRQGLCDIIQKYSLKATVAGFGSIFLVYFMEPPIESYADLLRNDATKFVAYRRKMIARGIYELPVNLKRNHISLAHTSADIAETLEVAEAVLREL</sequence>
<dbReference type="PANTHER" id="PTHR43713:SF3">
    <property type="entry name" value="GLUTAMATE-1-SEMIALDEHYDE 2,1-AMINOMUTASE 1, CHLOROPLASTIC-RELATED"/>
    <property type="match status" value="1"/>
</dbReference>
<dbReference type="SUPFAM" id="SSF53383">
    <property type="entry name" value="PLP-dependent transferases"/>
    <property type="match status" value="1"/>
</dbReference>
<dbReference type="GO" id="GO:0008483">
    <property type="term" value="F:transaminase activity"/>
    <property type="evidence" value="ECO:0007669"/>
    <property type="project" value="UniProtKB-KW"/>
</dbReference>
<dbReference type="InterPro" id="IPR015421">
    <property type="entry name" value="PyrdxlP-dep_Trfase_major"/>
</dbReference>
<evidence type="ECO:0000256" key="7">
    <source>
        <dbReference type="ARBA" id="ARBA00023235"/>
    </source>
</evidence>
<accession>A0A4P6JN51</accession>
<reference evidence="10 11" key="1">
    <citation type="submission" date="2019-01" db="EMBL/GenBank/DDBJ databases">
        <title>Ktedonosporobacter rubrisoli SCAWS-G2.</title>
        <authorList>
            <person name="Huang Y."/>
            <person name="Yan B."/>
        </authorList>
    </citation>
    <scope>NUCLEOTIDE SEQUENCE [LARGE SCALE GENOMIC DNA]</scope>
    <source>
        <strain evidence="10 11">SCAWS-G2</strain>
    </source>
</reference>
<comment type="similarity">
    <text evidence="4">Belongs to the class-III pyridoxal-phosphate-dependent aminotransferase family. HemL subfamily.</text>
</comment>
<dbReference type="KEGG" id="kbs:EPA93_10795"/>
<dbReference type="InterPro" id="IPR015424">
    <property type="entry name" value="PyrdxlP-dep_Trfase"/>
</dbReference>
<comment type="cofactor">
    <cofactor evidence="2">
        <name>pyridoxal 5'-phosphate</name>
        <dbReference type="ChEBI" id="CHEBI:597326"/>
    </cofactor>
</comment>
<evidence type="ECO:0000256" key="5">
    <source>
        <dbReference type="ARBA" id="ARBA00012143"/>
    </source>
</evidence>
<keyword evidence="7" id="KW-0413">Isomerase</keyword>
<gene>
    <name evidence="10" type="ORF">EPA93_10795</name>
</gene>
<comment type="pathway">
    <text evidence="3">Porphyrin-containing compound metabolism; protoporphyrin-IX biosynthesis; 5-aminolevulinate from L-glutamyl-tRNA(Glu): step 2/2.</text>
</comment>
<name>A0A4P6JN51_KTERU</name>
<dbReference type="Proteomes" id="UP000290365">
    <property type="component" value="Chromosome"/>
</dbReference>
<dbReference type="InterPro" id="IPR005814">
    <property type="entry name" value="Aminotrans_3"/>
</dbReference>
<dbReference type="PANTHER" id="PTHR43713">
    <property type="entry name" value="GLUTAMATE-1-SEMIALDEHYDE 2,1-AMINOMUTASE"/>
    <property type="match status" value="1"/>
</dbReference>
<evidence type="ECO:0000256" key="4">
    <source>
        <dbReference type="ARBA" id="ARBA00008981"/>
    </source>
</evidence>
<protein>
    <recommendedName>
        <fullName evidence="5">glutamate-1-semialdehyde 2,1-aminomutase</fullName>
        <ecNumber evidence="5">5.4.3.8</ecNumber>
    </recommendedName>
</protein>
<dbReference type="RefSeq" id="WP_129887289.1">
    <property type="nucleotide sequence ID" value="NZ_CP035758.1"/>
</dbReference>
<evidence type="ECO:0000256" key="8">
    <source>
        <dbReference type="ARBA" id="ARBA00023244"/>
    </source>
</evidence>
<dbReference type="PROSITE" id="PS00600">
    <property type="entry name" value="AA_TRANSFER_CLASS_3"/>
    <property type="match status" value="1"/>
</dbReference>
<keyword evidence="6 9" id="KW-0663">Pyridoxal phosphate</keyword>
<keyword evidence="11" id="KW-1185">Reference proteome</keyword>
<proteinExistence type="inferred from homology"/>
<dbReference type="Pfam" id="PF00202">
    <property type="entry name" value="Aminotran_3"/>
    <property type="match status" value="1"/>
</dbReference>
<comment type="catalytic activity">
    <reaction evidence="1">
        <text>(S)-4-amino-5-oxopentanoate = 5-aminolevulinate</text>
        <dbReference type="Rhea" id="RHEA:14265"/>
        <dbReference type="ChEBI" id="CHEBI:57501"/>
        <dbReference type="ChEBI" id="CHEBI:356416"/>
        <dbReference type="EC" id="5.4.3.8"/>
    </reaction>
</comment>
<dbReference type="GO" id="GO:0006779">
    <property type="term" value="P:porphyrin-containing compound biosynthetic process"/>
    <property type="evidence" value="ECO:0007669"/>
    <property type="project" value="UniProtKB-KW"/>
</dbReference>
<evidence type="ECO:0000256" key="3">
    <source>
        <dbReference type="ARBA" id="ARBA00004819"/>
    </source>
</evidence>
<dbReference type="NCBIfam" id="NF000818">
    <property type="entry name" value="PRK00062.1"/>
    <property type="match status" value="1"/>
</dbReference>
<evidence type="ECO:0000256" key="1">
    <source>
        <dbReference type="ARBA" id="ARBA00001579"/>
    </source>
</evidence>
<dbReference type="Gene3D" id="3.90.1150.10">
    <property type="entry name" value="Aspartate Aminotransferase, domain 1"/>
    <property type="match status" value="1"/>
</dbReference>
<evidence type="ECO:0000256" key="9">
    <source>
        <dbReference type="RuleBase" id="RU003560"/>
    </source>
</evidence>
<organism evidence="10 11">
    <name type="scientific">Ktedonosporobacter rubrisoli</name>
    <dbReference type="NCBI Taxonomy" id="2509675"/>
    <lineage>
        <taxon>Bacteria</taxon>
        <taxon>Bacillati</taxon>
        <taxon>Chloroflexota</taxon>
        <taxon>Ktedonobacteria</taxon>
        <taxon>Ktedonobacterales</taxon>
        <taxon>Ktedonosporobacteraceae</taxon>
        <taxon>Ktedonosporobacter</taxon>
    </lineage>
</organism>
<dbReference type="EMBL" id="CP035758">
    <property type="protein sequence ID" value="QBD76472.1"/>
    <property type="molecule type" value="Genomic_DNA"/>
</dbReference>
<evidence type="ECO:0000256" key="6">
    <source>
        <dbReference type="ARBA" id="ARBA00022898"/>
    </source>
</evidence>
<dbReference type="OrthoDB" id="9807885at2"/>
<dbReference type="EC" id="5.4.3.8" evidence="5"/>
<dbReference type="InterPro" id="IPR049704">
    <property type="entry name" value="Aminotrans_3_PPA_site"/>
</dbReference>